<comment type="caution">
    <text evidence="8">The sequence shown here is derived from an EMBL/GenBank/DDBJ whole genome shotgun (WGS) entry which is preliminary data.</text>
</comment>
<organism evidence="8 9">
    <name type="scientific">Stenotrophomonas nitritireducens</name>
    <dbReference type="NCBI Taxonomy" id="83617"/>
    <lineage>
        <taxon>Bacteria</taxon>
        <taxon>Pseudomonadati</taxon>
        <taxon>Pseudomonadota</taxon>
        <taxon>Gammaproteobacteria</taxon>
        <taxon>Lysobacterales</taxon>
        <taxon>Lysobacteraceae</taxon>
        <taxon>Stenotrophomonas</taxon>
    </lineage>
</organism>
<name>A0ABR5NKB9_9GAMM</name>
<feature type="domain" description="Type II secretion system protein GspF" evidence="7">
    <location>
        <begin position="168"/>
        <end position="295"/>
    </location>
</feature>
<proteinExistence type="predicted"/>
<keyword evidence="4 6" id="KW-1133">Transmembrane helix</keyword>
<keyword evidence="5 6" id="KW-0472">Membrane</keyword>
<gene>
    <name evidence="8" type="ORF">ABB22_09210</name>
</gene>
<feature type="transmembrane region" description="Helical" evidence="6">
    <location>
        <begin position="130"/>
        <end position="149"/>
    </location>
</feature>
<keyword evidence="2" id="KW-1003">Cell membrane</keyword>
<comment type="subcellular location">
    <subcellularLocation>
        <location evidence="1">Cell membrane</location>
        <topology evidence="1">Multi-pass membrane protein</topology>
    </subcellularLocation>
</comment>
<accession>A0ABR5NKB9</accession>
<dbReference type="PANTHER" id="PTHR35007:SF2">
    <property type="entry name" value="PILUS ASSEMBLE PROTEIN"/>
    <property type="match status" value="1"/>
</dbReference>
<evidence type="ECO:0000259" key="7">
    <source>
        <dbReference type="Pfam" id="PF00482"/>
    </source>
</evidence>
<feature type="transmembrane region" description="Helical" evidence="6">
    <location>
        <begin position="275"/>
        <end position="308"/>
    </location>
</feature>
<feature type="transmembrane region" description="Helical" evidence="6">
    <location>
        <begin position="6"/>
        <end position="25"/>
    </location>
</feature>
<evidence type="ECO:0000256" key="4">
    <source>
        <dbReference type="ARBA" id="ARBA00022989"/>
    </source>
</evidence>
<evidence type="ECO:0000256" key="2">
    <source>
        <dbReference type="ARBA" id="ARBA00022475"/>
    </source>
</evidence>
<keyword evidence="9" id="KW-1185">Reference proteome</keyword>
<evidence type="ECO:0000313" key="8">
    <source>
        <dbReference type="EMBL" id="KRG57405.1"/>
    </source>
</evidence>
<sequence length="313" mass="34192">MNLLFALAVACVALALLLAAAGLLFQDRRAQQVKATLQHALDNAQKAPEQASPPRGRWQALLAELSAIGEHFEGSQLQKMLLAPEDRLLLEQVGWNHRAGATAFLALRVLLAVLLPVLGLLLMQPHGLRAAALVVSGFALGILLPKLALRSWAGRLRRRVDEELPLLIDLLRLLQGVGFSIDQSLQMIGDKLRMAIPTLGGEIRKANAAYTRGRSRAQSLRRLSEDFGNDDLRSLMQMVLQVHQHGGAVQEPLKQFGMRLREQRRMKMKEKVGKLSVKMTVVMMLTLLPALMLVLSGPAILALASALAGMGKS</sequence>
<evidence type="ECO:0000256" key="6">
    <source>
        <dbReference type="SAM" id="Phobius"/>
    </source>
</evidence>
<reference evidence="8 9" key="1">
    <citation type="submission" date="2015-05" db="EMBL/GenBank/DDBJ databases">
        <title>Genome sequencing and analysis of members of genus Stenotrophomonas.</title>
        <authorList>
            <person name="Patil P.P."/>
            <person name="Midha S."/>
            <person name="Patil P.B."/>
        </authorList>
    </citation>
    <scope>NUCLEOTIDE SEQUENCE [LARGE SCALE GENOMIC DNA]</scope>
    <source>
        <strain evidence="8 9">DSM 12575</strain>
    </source>
</reference>
<dbReference type="RefSeq" id="WP_057505187.1">
    <property type="nucleotide sequence ID" value="NZ_LDJG01000013.1"/>
</dbReference>
<evidence type="ECO:0000256" key="5">
    <source>
        <dbReference type="ARBA" id="ARBA00023136"/>
    </source>
</evidence>
<dbReference type="EMBL" id="LDJG01000013">
    <property type="protein sequence ID" value="KRG57405.1"/>
    <property type="molecule type" value="Genomic_DNA"/>
</dbReference>
<dbReference type="Pfam" id="PF00482">
    <property type="entry name" value="T2SSF"/>
    <property type="match status" value="1"/>
</dbReference>
<dbReference type="PANTHER" id="PTHR35007">
    <property type="entry name" value="INTEGRAL MEMBRANE PROTEIN-RELATED"/>
    <property type="match status" value="1"/>
</dbReference>
<evidence type="ECO:0000256" key="3">
    <source>
        <dbReference type="ARBA" id="ARBA00022692"/>
    </source>
</evidence>
<feature type="transmembrane region" description="Helical" evidence="6">
    <location>
        <begin position="105"/>
        <end position="124"/>
    </location>
</feature>
<keyword evidence="3 6" id="KW-0812">Transmembrane</keyword>
<evidence type="ECO:0000313" key="9">
    <source>
        <dbReference type="Proteomes" id="UP000050902"/>
    </source>
</evidence>
<dbReference type="Proteomes" id="UP000050902">
    <property type="component" value="Unassembled WGS sequence"/>
</dbReference>
<protein>
    <recommendedName>
        <fullName evidence="7">Type II secretion system protein GspF domain-containing protein</fullName>
    </recommendedName>
</protein>
<dbReference type="InterPro" id="IPR018076">
    <property type="entry name" value="T2SS_GspF_dom"/>
</dbReference>
<evidence type="ECO:0000256" key="1">
    <source>
        <dbReference type="ARBA" id="ARBA00004651"/>
    </source>
</evidence>